<evidence type="ECO:0000313" key="2">
    <source>
        <dbReference type="Proteomes" id="UP000008631"/>
    </source>
</evidence>
<evidence type="ECO:0000313" key="1">
    <source>
        <dbReference type="EMBL" id="ADV62490.1"/>
    </source>
</evidence>
<protein>
    <submittedName>
        <fullName evidence="1">Uncharacterized protein</fullName>
    </submittedName>
</protein>
<dbReference type="EMBL" id="CP002353">
    <property type="protein sequence ID" value="ADV62490.1"/>
    <property type="molecule type" value="Genomic_DNA"/>
</dbReference>
<dbReference type="HOGENOM" id="CLU_1452624_0_0_0"/>
<reference evidence="1 2" key="2">
    <citation type="journal article" date="2011" name="Stand. Genomic Sci.">
        <title>Complete genome sequence of Isosphaera pallida type strain (IS1B).</title>
        <authorList>
            <consortium name="US DOE Joint Genome Institute (JGI-PGF)"/>
            <person name="Goker M."/>
            <person name="Cleland D."/>
            <person name="Saunders E."/>
            <person name="Lapidus A."/>
            <person name="Nolan M."/>
            <person name="Lucas S."/>
            <person name="Hammon N."/>
            <person name="Deshpande S."/>
            <person name="Cheng J.F."/>
            <person name="Tapia R."/>
            <person name="Han C."/>
            <person name="Goodwin L."/>
            <person name="Pitluck S."/>
            <person name="Liolios K."/>
            <person name="Pagani I."/>
            <person name="Ivanova N."/>
            <person name="Mavromatis K."/>
            <person name="Pati A."/>
            <person name="Chen A."/>
            <person name="Palaniappan K."/>
            <person name="Land M."/>
            <person name="Hauser L."/>
            <person name="Chang Y.J."/>
            <person name="Jeffries C.D."/>
            <person name="Detter J.C."/>
            <person name="Beck B."/>
            <person name="Woyke T."/>
            <person name="Bristow J."/>
            <person name="Eisen J.A."/>
            <person name="Markowitz V."/>
            <person name="Hugenholtz P."/>
            <person name="Kyrpides N.C."/>
            <person name="Klenk H.P."/>
        </authorList>
    </citation>
    <scope>NUCLEOTIDE SEQUENCE [LARGE SCALE GENOMIC DNA]</scope>
    <source>
        <strain evidence="2">ATCC 43644 / DSM 9630 / IS1B</strain>
    </source>
</reference>
<dbReference type="STRING" id="575540.Isop_1910"/>
<accession>E8R2J0</accession>
<organism evidence="1 2">
    <name type="scientific">Isosphaera pallida (strain ATCC 43644 / DSM 9630 / IS1B)</name>
    <dbReference type="NCBI Taxonomy" id="575540"/>
    <lineage>
        <taxon>Bacteria</taxon>
        <taxon>Pseudomonadati</taxon>
        <taxon>Planctomycetota</taxon>
        <taxon>Planctomycetia</taxon>
        <taxon>Isosphaerales</taxon>
        <taxon>Isosphaeraceae</taxon>
        <taxon>Isosphaera</taxon>
    </lineage>
</organism>
<dbReference type="AlphaFoldDB" id="E8R2J0"/>
<dbReference type="RefSeq" id="WP_013564778.1">
    <property type="nucleotide sequence ID" value="NC_014962.1"/>
</dbReference>
<keyword evidence="2" id="KW-1185">Reference proteome</keyword>
<proteinExistence type="predicted"/>
<dbReference type="Proteomes" id="UP000008631">
    <property type="component" value="Chromosome"/>
</dbReference>
<dbReference type="InParanoid" id="E8R2J0"/>
<gene>
    <name evidence="1" type="ordered locus">Isop_1910</name>
</gene>
<dbReference type="KEGG" id="ipa:Isop_1910"/>
<reference key="1">
    <citation type="submission" date="2010-11" db="EMBL/GenBank/DDBJ databases">
        <title>The complete sequence of chromosome of Isophaera pallida ATCC 43644.</title>
        <authorList>
            <consortium name="US DOE Joint Genome Institute (JGI-PGF)"/>
            <person name="Lucas S."/>
            <person name="Copeland A."/>
            <person name="Lapidus A."/>
            <person name="Bruce D."/>
            <person name="Goodwin L."/>
            <person name="Pitluck S."/>
            <person name="Kyrpides N."/>
            <person name="Mavromatis K."/>
            <person name="Pagani I."/>
            <person name="Ivanova N."/>
            <person name="Saunders E."/>
            <person name="Brettin T."/>
            <person name="Detter J.C."/>
            <person name="Han C."/>
            <person name="Tapia R."/>
            <person name="Land M."/>
            <person name="Hauser L."/>
            <person name="Markowitz V."/>
            <person name="Cheng J.-F."/>
            <person name="Hugenholtz P."/>
            <person name="Woyke T."/>
            <person name="Wu D."/>
            <person name="Eisen J.A."/>
        </authorList>
    </citation>
    <scope>NUCLEOTIDE SEQUENCE</scope>
    <source>
        <strain>ATCC 43644</strain>
    </source>
</reference>
<sequence length="186" mass="19419">MRPHMSQSIWTPFRITLSSLVAFLMGVESAAAQVIVVNPNTNRPSVPALGINPSYTVTVSPGQGVVLPRVSDSAFIVPNPIFVPGFGYGFVPGVGIGPGVVAPQTFFPAPGFGGGLYRPGFNAPGYIYGRGYYNAYPPPANAYVLPTAPLPSINPGLIPNQPPFNGAIHRAIQGRSVHGPITVIGN</sequence>
<name>E8R2J0_ISOPI</name>